<dbReference type="CDD" id="cd00198">
    <property type="entry name" value="vWFA"/>
    <property type="match status" value="1"/>
</dbReference>
<evidence type="ECO:0000313" key="4">
    <source>
        <dbReference type="EMBL" id="MFC4108183.1"/>
    </source>
</evidence>
<dbReference type="Pfam" id="PF07676">
    <property type="entry name" value="PD40"/>
    <property type="match status" value="9"/>
</dbReference>
<protein>
    <recommendedName>
        <fullName evidence="3">VWFA domain-containing protein</fullName>
    </recommendedName>
</protein>
<dbReference type="InterPro" id="IPR011659">
    <property type="entry name" value="WD40"/>
</dbReference>
<dbReference type="InterPro" id="IPR011042">
    <property type="entry name" value="6-blade_b-propeller_TolB-like"/>
</dbReference>
<gene>
    <name evidence="4" type="ORF">ACFOX0_19905</name>
</gene>
<organism evidence="4 5">
    <name type="scientific">Micromonospora zhanjiangensis</name>
    <dbReference type="NCBI Taxonomy" id="1522057"/>
    <lineage>
        <taxon>Bacteria</taxon>
        <taxon>Bacillati</taxon>
        <taxon>Actinomycetota</taxon>
        <taxon>Actinomycetes</taxon>
        <taxon>Micromonosporales</taxon>
        <taxon>Micromonosporaceae</taxon>
        <taxon>Micromonospora</taxon>
    </lineage>
</organism>
<dbReference type="Gene3D" id="2.120.10.30">
    <property type="entry name" value="TolB, C-terminal domain"/>
    <property type="match status" value="3"/>
</dbReference>
<dbReference type="Proteomes" id="UP001595868">
    <property type="component" value="Unassembled WGS sequence"/>
</dbReference>
<dbReference type="PANTHER" id="PTHR36842">
    <property type="entry name" value="PROTEIN TOLB HOMOLOG"/>
    <property type="match status" value="1"/>
</dbReference>
<dbReference type="PANTHER" id="PTHR36842:SF1">
    <property type="entry name" value="PROTEIN TOLB"/>
    <property type="match status" value="1"/>
</dbReference>
<reference evidence="5" key="1">
    <citation type="journal article" date="2019" name="Int. J. Syst. Evol. Microbiol.">
        <title>The Global Catalogue of Microorganisms (GCM) 10K type strain sequencing project: providing services to taxonomists for standard genome sequencing and annotation.</title>
        <authorList>
            <consortium name="The Broad Institute Genomics Platform"/>
            <consortium name="The Broad Institute Genome Sequencing Center for Infectious Disease"/>
            <person name="Wu L."/>
            <person name="Ma J."/>
        </authorList>
    </citation>
    <scope>NUCLEOTIDE SEQUENCE [LARGE SCALE GENOMIC DNA]</scope>
    <source>
        <strain evidence="5">2902at01</strain>
    </source>
</reference>
<comment type="caution">
    <text evidence="4">The sequence shown here is derived from an EMBL/GenBank/DDBJ whole genome shotgun (WGS) entry which is preliminary data.</text>
</comment>
<dbReference type="RefSeq" id="WP_377548095.1">
    <property type="nucleotide sequence ID" value="NZ_JBHSBN010000014.1"/>
</dbReference>
<accession>A0ABV8KQ61</accession>
<dbReference type="InterPro" id="IPR002035">
    <property type="entry name" value="VWF_A"/>
</dbReference>
<evidence type="ECO:0000256" key="1">
    <source>
        <dbReference type="ARBA" id="ARBA00009820"/>
    </source>
</evidence>
<dbReference type="SUPFAM" id="SSF53300">
    <property type="entry name" value="vWA-like"/>
    <property type="match status" value="1"/>
</dbReference>
<keyword evidence="5" id="KW-1185">Reference proteome</keyword>
<sequence>MVLVLLAWPGVTAPEPPARSAAGAALAAARAPAGAGYRLGYTSDERPTLMVEPAGGRAAPLLSDVERGDAEQDADARAGRLVWVGRRAAPGGADLGGGLYLRRPGATPLRLVGGPGTVTQPALSPDGRRVAFTSDRAGSADIWVVGVDGTGLRRLTDHPADDSWPTWSPDGTRIAFASNRADLAGDIWVVPATGGPPTQVTAGPAADGQPAWSPDGRRLAFSTTRFAPSAEPTLRTVATVAPAGGPVTRAVPGPGDAAEPAWSADGTQLAFTTTRDDPGGDVYALRAGRVVPVATGPLPQHDPAWRGADLIWTGADEDDSTDVWTSDAGGGDRRDHTARPGLSENGPAFSPDGARLAYSAQQTDGGARIVVADADGANPRLLAPPGTEAGDYDIDPTWSPNGDAIAFTRQPGNDSPSRILVVAVADARLLAEVPMPAYLRGDDGEPSWSPDGRQLAFARYASTRGSDLETPVVDRTAPPGSSFTVRQSVRTPEIPPRPDIVFLVDNTGSMAEADSTGVSVIQQLRERLLPDLVADIRRTRPDARFGLATFGASDNGVYDPKLYDPRLSLTSIDADITGAVKTLAADSAHSQENWFYALRRLAANDRIGFSPDRRSIVVLISDTNSVDQTNPDRSPISREEVLAGLQAAKIALVGVPIKTNAGENGLDYDGIASWLAGQTGGLITPDSTAGEMLRAITEAIGKLQVTVTPSARCDDGLSVGFDPDPARVPAGQPAVFTENVSVAPGAAPGTVLRCTLRFDLDPPEAGADVVQDLIVRVTPAGLPLVRVDDVRVPPAGSDGARVTYEASAVDVDGRPLPVRCQPPSGSLFPIGQTVVTCTATDGAGRTGSDTALVVVADPAARGSRIWRARLDGDVAGTLTVTDQLDVSARVGPACPSRSADRAPAWSPDGSAIAFADSSSDLCVVAPDGTGARHPLSTGDRADRLVEDPAFSPDGQRIAVALRRPEQGPSLRTEPADIVVLPAGGGRVDPVISRVGSQPTFQRLPVPDLSLSVSVAGQPGYLGGDVIPVTFTVRNATPLPADNVWLEVTPPPALLPPTGADPRCGTGRRLCLLGTMGPGTQQVVTVLLPARAAVTGTVAGRLTGTVRQVPAARTAQAPVQVLAPRVRVDPAIGPPGFVTSVVGVDFPPGARVRLAWAPGITTTPDTVTVGPDGGFRTAILVLRKDALGPRYITAVRVSGRAFGPVRGTEPFLVVPRELGPPVFGGRG</sequence>
<feature type="region of interest" description="Disordered" evidence="2">
    <location>
        <begin position="317"/>
        <end position="351"/>
    </location>
</feature>
<dbReference type="EMBL" id="JBHSBN010000014">
    <property type="protein sequence ID" value="MFC4108183.1"/>
    <property type="molecule type" value="Genomic_DNA"/>
</dbReference>
<proteinExistence type="inferred from homology"/>
<evidence type="ECO:0000259" key="3">
    <source>
        <dbReference type="PROSITE" id="PS50234"/>
    </source>
</evidence>
<dbReference type="SUPFAM" id="SSF82171">
    <property type="entry name" value="DPP6 N-terminal domain-like"/>
    <property type="match status" value="2"/>
</dbReference>
<name>A0ABV8KQ61_9ACTN</name>
<feature type="domain" description="VWFA" evidence="3">
    <location>
        <begin position="499"/>
        <end position="700"/>
    </location>
</feature>
<evidence type="ECO:0000256" key="2">
    <source>
        <dbReference type="SAM" id="MobiDB-lite"/>
    </source>
</evidence>
<dbReference type="PROSITE" id="PS50234">
    <property type="entry name" value="VWFA"/>
    <property type="match status" value="1"/>
</dbReference>
<comment type="similarity">
    <text evidence="1">Belongs to the TolB family.</text>
</comment>
<evidence type="ECO:0000313" key="5">
    <source>
        <dbReference type="Proteomes" id="UP001595868"/>
    </source>
</evidence>
<dbReference type="Gene3D" id="3.40.50.410">
    <property type="entry name" value="von Willebrand factor, type A domain"/>
    <property type="match status" value="1"/>
</dbReference>
<dbReference type="InterPro" id="IPR036465">
    <property type="entry name" value="vWFA_dom_sf"/>
</dbReference>